<dbReference type="AlphaFoldDB" id="A0A8S2AEF9"/>
<keyword evidence="2" id="KW-1185">Reference proteome</keyword>
<dbReference type="EMBL" id="LR999455">
    <property type="protein sequence ID" value="CAE6075051.1"/>
    <property type="molecule type" value="Genomic_DNA"/>
</dbReference>
<evidence type="ECO:0000313" key="1">
    <source>
        <dbReference type="EMBL" id="CAE6075051.1"/>
    </source>
</evidence>
<dbReference type="Proteomes" id="UP000682877">
    <property type="component" value="Chromosome 5"/>
</dbReference>
<accession>A0A8S2AEF9</accession>
<gene>
    <name evidence="1" type="ORF">AARE701A_LOCUS12521</name>
</gene>
<name>A0A8S2AEF9_ARAAE</name>
<protein>
    <submittedName>
        <fullName evidence="1">Uncharacterized protein</fullName>
    </submittedName>
</protein>
<sequence length="61" mass="6901">MCFTTPVPLAKLYPWITNWCDPFVVCVTDLELVGDSIRSGFVLGLDDQLVLVIGLEIRRDF</sequence>
<reference evidence="1" key="1">
    <citation type="submission" date="2021-01" db="EMBL/GenBank/DDBJ databases">
        <authorList>
            <person name="Bezrukov I."/>
        </authorList>
    </citation>
    <scope>NUCLEOTIDE SEQUENCE</scope>
</reference>
<proteinExistence type="predicted"/>
<evidence type="ECO:0000313" key="2">
    <source>
        <dbReference type="Proteomes" id="UP000682877"/>
    </source>
</evidence>
<organism evidence="1 2">
    <name type="scientific">Arabidopsis arenosa</name>
    <name type="common">Sand rock-cress</name>
    <name type="synonym">Cardaminopsis arenosa</name>
    <dbReference type="NCBI Taxonomy" id="38785"/>
    <lineage>
        <taxon>Eukaryota</taxon>
        <taxon>Viridiplantae</taxon>
        <taxon>Streptophyta</taxon>
        <taxon>Embryophyta</taxon>
        <taxon>Tracheophyta</taxon>
        <taxon>Spermatophyta</taxon>
        <taxon>Magnoliopsida</taxon>
        <taxon>eudicotyledons</taxon>
        <taxon>Gunneridae</taxon>
        <taxon>Pentapetalae</taxon>
        <taxon>rosids</taxon>
        <taxon>malvids</taxon>
        <taxon>Brassicales</taxon>
        <taxon>Brassicaceae</taxon>
        <taxon>Camelineae</taxon>
        <taxon>Arabidopsis</taxon>
    </lineage>
</organism>